<dbReference type="EMBL" id="GGEC01066259">
    <property type="protein sequence ID" value="MBX46743.1"/>
    <property type="molecule type" value="Transcribed_RNA"/>
</dbReference>
<sequence length="22" mass="2508">MSKITLIFKYTIECSSQGSRSQ</sequence>
<dbReference type="AlphaFoldDB" id="A0A2P2NWB3"/>
<name>A0A2P2NWB3_RHIMU</name>
<organism evidence="1">
    <name type="scientific">Rhizophora mucronata</name>
    <name type="common">Asiatic mangrove</name>
    <dbReference type="NCBI Taxonomy" id="61149"/>
    <lineage>
        <taxon>Eukaryota</taxon>
        <taxon>Viridiplantae</taxon>
        <taxon>Streptophyta</taxon>
        <taxon>Embryophyta</taxon>
        <taxon>Tracheophyta</taxon>
        <taxon>Spermatophyta</taxon>
        <taxon>Magnoliopsida</taxon>
        <taxon>eudicotyledons</taxon>
        <taxon>Gunneridae</taxon>
        <taxon>Pentapetalae</taxon>
        <taxon>rosids</taxon>
        <taxon>fabids</taxon>
        <taxon>Malpighiales</taxon>
        <taxon>Rhizophoraceae</taxon>
        <taxon>Rhizophora</taxon>
    </lineage>
</organism>
<protein>
    <submittedName>
        <fullName evidence="1">Uncharacterized protein</fullName>
    </submittedName>
</protein>
<reference evidence="1" key="1">
    <citation type="submission" date="2018-02" db="EMBL/GenBank/DDBJ databases">
        <title>Rhizophora mucronata_Transcriptome.</title>
        <authorList>
            <person name="Meera S.P."/>
            <person name="Sreeshan A."/>
            <person name="Augustine A."/>
        </authorList>
    </citation>
    <scope>NUCLEOTIDE SEQUENCE</scope>
    <source>
        <tissue evidence="1">Leaf</tissue>
    </source>
</reference>
<accession>A0A2P2NWB3</accession>
<proteinExistence type="predicted"/>
<evidence type="ECO:0000313" key="1">
    <source>
        <dbReference type="EMBL" id="MBX46743.1"/>
    </source>
</evidence>